<feature type="compositionally biased region" description="Basic and acidic residues" evidence="8">
    <location>
        <begin position="2476"/>
        <end position="2490"/>
    </location>
</feature>
<organism evidence="11 12">
    <name type="scientific">Aaosphaeria arxii CBS 175.79</name>
    <dbReference type="NCBI Taxonomy" id="1450172"/>
    <lineage>
        <taxon>Eukaryota</taxon>
        <taxon>Fungi</taxon>
        <taxon>Dikarya</taxon>
        <taxon>Ascomycota</taxon>
        <taxon>Pezizomycotina</taxon>
        <taxon>Dothideomycetes</taxon>
        <taxon>Pleosporomycetidae</taxon>
        <taxon>Pleosporales</taxon>
        <taxon>Pleosporales incertae sedis</taxon>
        <taxon>Aaosphaeria</taxon>
    </lineage>
</organism>
<evidence type="ECO:0000256" key="4">
    <source>
        <dbReference type="ARBA" id="ARBA00022786"/>
    </source>
</evidence>
<dbReference type="Pfam" id="PF12359">
    <property type="entry name" value="DUF3645"/>
    <property type="match status" value="1"/>
</dbReference>
<evidence type="ECO:0000256" key="2">
    <source>
        <dbReference type="ARBA" id="ARBA00012759"/>
    </source>
</evidence>
<evidence type="ECO:0000313" key="11">
    <source>
        <dbReference type="EMBL" id="KAF2009126.1"/>
    </source>
</evidence>
<evidence type="ECO:0000256" key="8">
    <source>
        <dbReference type="SAM" id="MobiDB-lite"/>
    </source>
</evidence>
<evidence type="ECO:0000256" key="7">
    <source>
        <dbReference type="SAM" id="Coils"/>
    </source>
</evidence>
<gene>
    <name evidence="11" type="ORF">BU24DRAFT_321403</name>
</gene>
<feature type="region of interest" description="Disordered" evidence="8">
    <location>
        <begin position="2469"/>
        <end position="2490"/>
    </location>
</feature>
<keyword evidence="4" id="KW-0833">Ubl conjugation pathway</keyword>
<accession>A0A6A5X887</accession>
<dbReference type="InterPro" id="IPR022105">
    <property type="entry name" value="DUF3645"/>
</dbReference>
<evidence type="ECO:0000256" key="5">
    <source>
        <dbReference type="ARBA" id="ARBA00022801"/>
    </source>
</evidence>
<keyword evidence="7" id="KW-0175">Coiled coil</keyword>
<dbReference type="EC" id="3.4.19.12" evidence="2"/>
<proteinExistence type="predicted"/>
<dbReference type="Pfam" id="PF12340">
    <property type="entry name" value="DUF3638"/>
    <property type="match status" value="1"/>
</dbReference>
<feature type="coiled-coil region" evidence="7">
    <location>
        <begin position="1522"/>
        <end position="1553"/>
    </location>
</feature>
<evidence type="ECO:0000256" key="6">
    <source>
        <dbReference type="ARBA" id="ARBA00022807"/>
    </source>
</evidence>
<dbReference type="PANTHER" id="PTHR13367">
    <property type="entry name" value="UBIQUITIN THIOESTERASE"/>
    <property type="match status" value="1"/>
</dbReference>
<dbReference type="RefSeq" id="XP_033377465.1">
    <property type="nucleotide sequence ID" value="XM_033522933.1"/>
</dbReference>
<feature type="non-terminal residue" evidence="11">
    <location>
        <position position="1"/>
    </location>
</feature>
<dbReference type="PANTHER" id="PTHR13367:SF34">
    <property type="match status" value="1"/>
</dbReference>
<dbReference type="GeneID" id="54280330"/>
<comment type="catalytic activity">
    <reaction evidence="1">
        <text>Thiol-dependent hydrolysis of ester, thioester, amide, peptide and isopeptide bonds formed by the C-terminal Gly of ubiquitin (a 76-residue protein attached to proteins as an intracellular targeting signal).</text>
        <dbReference type="EC" id="3.4.19.12"/>
    </reaction>
</comment>
<dbReference type="OrthoDB" id="3182339at2759"/>
<keyword evidence="3" id="KW-0645">Protease</keyword>
<evidence type="ECO:0000259" key="9">
    <source>
        <dbReference type="Pfam" id="PF12340"/>
    </source>
</evidence>
<name>A0A6A5X887_9PLEO</name>
<protein>
    <recommendedName>
        <fullName evidence="2">ubiquitinyl hydrolase 1</fullName>
        <ecNumber evidence="2">3.4.19.12</ecNumber>
    </recommendedName>
</protein>
<dbReference type="Proteomes" id="UP000799778">
    <property type="component" value="Unassembled WGS sequence"/>
</dbReference>
<keyword evidence="5" id="KW-0378">Hydrolase</keyword>
<dbReference type="EMBL" id="ML978080">
    <property type="protein sequence ID" value="KAF2009126.1"/>
    <property type="molecule type" value="Genomic_DNA"/>
</dbReference>
<dbReference type="GO" id="GO:0004843">
    <property type="term" value="F:cysteine-type deubiquitinase activity"/>
    <property type="evidence" value="ECO:0007669"/>
    <property type="project" value="UniProtKB-EC"/>
</dbReference>
<keyword evidence="12" id="KW-1185">Reference proteome</keyword>
<evidence type="ECO:0000256" key="1">
    <source>
        <dbReference type="ARBA" id="ARBA00000707"/>
    </source>
</evidence>
<reference evidence="11" key="1">
    <citation type="journal article" date="2020" name="Stud. Mycol.">
        <title>101 Dothideomycetes genomes: a test case for predicting lifestyles and emergence of pathogens.</title>
        <authorList>
            <person name="Haridas S."/>
            <person name="Albert R."/>
            <person name="Binder M."/>
            <person name="Bloem J."/>
            <person name="Labutti K."/>
            <person name="Salamov A."/>
            <person name="Andreopoulos B."/>
            <person name="Baker S."/>
            <person name="Barry K."/>
            <person name="Bills G."/>
            <person name="Bluhm B."/>
            <person name="Cannon C."/>
            <person name="Castanera R."/>
            <person name="Culley D."/>
            <person name="Daum C."/>
            <person name="Ezra D."/>
            <person name="Gonzalez J."/>
            <person name="Henrissat B."/>
            <person name="Kuo A."/>
            <person name="Liang C."/>
            <person name="Lipzen A."/>
            <person name="Lutzoni F."/>
            <person name="Magnuson J."/>
            <person name="Mondo S."/>
            <person name="Nolan M."/>
            <person name="Ohm R."/>
            <person name="Pangilinan J."/>
            <person name="Park H.-J."/>
            <person name="Ramirez L."/>
            <person name="Alfaro M."/>
            <person name="Sun H."/>
            <person name="Tritt A."/>
            <person name="Yoshinaga Y."/>
            <person name="Zwiers L.-H."/>
            <person name="Turgeon B."/>
            <person name="Goodwin S."/>
            <person name="Spatafora J."/>
            <person name="Crous P."/>
            <person name="Grigoriev I."/>
        </authorList>
    </citation>
    <scope>NUCLEOTIDE SEQUENCE</scope>
    <source>
        <strain evidence="11">CBS 175.79</strain>
    </source>
</reference>
<feature type="domain" description="DUF3638" evidence="9">
    <location>
        <begin position="1639"/>
        <end position="1854"/>
    </location>
</feature>
<feature type="domain" description="DUF3645" evidence="10">
    <location>
        <begin position="1983"/>
        <end position="2016"/>
    </location>
</feature>
<dbReference type="InterPro" id="IPR022099">
    <property type="entry name" value="DUF3638"/>
</dbReference>
<evidence type="ECO:0000259" key="10">
    <source>
        <dbReference type="Pfam" id="PF12359"/>
    </source>
</evidence>
<feature type="non-terminal residue" evidence="11">
    <location>
        <position position="2751"/>
    </location>
</feature>
<evidence type="ECO:0000256" key="3">
    <source>
        <dbReference type="ARBA" id="ARBA00022670"/>
    </source>
</evidence>
<sequence length="2751" mass="312837">LISSYTSAAAQAYKETIEATSIMLLTMMELWVEIDQYATAFYPMLLNFSTGFPPGILDSLVLPKREQLLRLARVEDHLENRMFAESSLGVPPWEWADANHMSPFSTTSFAAHHYENSPTLKSFHDQIKSRADELRKWKLEELANKRNKYNELLRRWPPSSPLEHERRMAHQHLWAPAPCKHDCKKCAFESAKEKLAIEPFLEPLPDDENAAKAIVFEIMVPEVVHRWRDATLLVHESLRSGKDKKEPAWQGCKFYYPENHGVIRHVLDNHGFGAGLLSPNGLFRVASPWLPLGSKESHDVKRVGIEIASEKTVIIRDNSSYVLCDPRSGNGTSNMMKPSNEVPTYSYAPSTVIEPWQSWISKNSHTPNEVIASLADCDPDLRFDEIKAFGSLRAGVLLQWPNILIQLAVPNLNFKEDETFQLIMQAANQAGPRTGSSPLRDAHFILEDEQFGIALIGKMRGALGKIQDNWEQQVSWAIFLCIAVRVLSLTRSPVVEAQCLQCLKEIRDKSIRWTRHLRKMMNEARDDESRKDLEQRTLTMALICFGTFDVGFAHLQSLFRESSCPEPAILLEASMVIAETVISQDLIDEAEIVLATLLYRWRRLSYDMEPLLRKKISAADANSDTCLDTAIRKIWPEYAGHDSKWSCAGRQHRHVLVSDSLSTGHKMQQRLQYNLLTGSFLVDSEPLSTLPKKYRYHKTYKRLFGKQIIKVLPSKLAGMRFQGNYLRHEVHFGMFNGDLIVRMYKDQKAYEFVPASKVEEYVPTLLSSEYTHWFVLKEFRPSDKTWDALENRRTLILTISKTGSASLTNQDSQTIIDIQSPTAKTLARFFRPLEHSEFIHLTFDPRKLTLEIDLPRYQTGFTLRSRDTIIESNQYQNFIVDENQYLGTLVGLQTKMVLRSKHSIGQLAPARAVIVPAGLAWETCCVKERLGYASAWLLPSFSSEQRNVEHHFYHVKKRLGLLRGNSTLRSELFRCYLHAITSYVLPDPLTGFTGTETAFQILNSKAVRSLIRNSSGADHERDIKLLHKIATLSPRRTCAIGAGRSIQVVAWSDIPVLAQSDDFYLTVKSILAEARSTDVFFPGGRDYMILPENDTMTTAEKLHRRHSLRSPLTELRARPSSEHHDVDYRDRDECSESGIAEKVCVLTKLLSKPRRNTLTESISPSAVTEAAEILGCVISFDAALYVNSKEVSERDLDQDVWYRSKNIPLGFDVRWLRAPKATLRSSWTKIHKWLCGSNVLEEVSVEKYNIIMFLAAMSFARDANRNVIQLFLLFVLSPRALPTVPDYALTPEPKLTLAHGAVMDRTALVAQAEKSAIGDYGYGIHSTMNIEGPQDWWHRYERRLENYFERLADELVAQGLCDDPGIRNPEDYAAYVSMNSFMPAAKTLIRSWHANSLHFEYLERLVCAAQTFDIMDGLYKEPQGKLCLVPHHLSVPEVQTLKPEAFNSYLSSPKMNRDNQIHPGMQDLLAVLQTQTKDGLLNRKHYVEELEESFRYFQGIQTGALHQPSAAAGLYLSDSAMKEALREDLQKHLENCEEAFEAMHAEIKKALTRMPGGSRPSDCVTDWYSLWPRITPTTLVSQLSAAHWKQLDKCGLRWKECLVEYAKTLTVLQRAERLVGLFNKDDMNGLAKEIKNIGHEQWRPIEFPDALLFEVENDLLIRSVQQSVAKQMANELGGNAVMQLNMGEGKSSVIVPIVAAWLANGQQLVRVIVMKPQFKQMMQSITTKLGGLLGRQVYILPFSRQLRPDKAQAKQMHTTYRQCLRDGGVLLVQLEHILSLKLLGLEAVITGEKEVGQIINNAQLEFDHLSRDIVDESDEIFNARFELTYTMGSQRSIQFSPKRWRLIQTVLEAGRATLSSLLAVEDPEALDVEAGLENCFPRIRHLSRAVSDRLLREVARQVCLGEHEGLSTISLQPDENQKAIFNYVTLPQPEPEDISTVERIYLSETDRQPLLLLRGLLACGVLEFVLCKRWRVNYGPHHNRDPKIRLSVPYRAKDSPAPRAEFSHPDTVIGFTCLSYYNAGLTDDELECTFEHLADSDQGEMEYQSWIRSIDRECSLPSSLEGVNIQDRAYCACTIFRHLRHHKGAVDYYLSNILFPAEMKEFPQKLSSSGWDLAGARGRPLTGFSGTKDSKSLLPYSINYRDLPDQQHTNASVLNYIFREENDILLIADHDAVKASPSTSTAEILLRTVAQSEPRIHVILDVGAQVLEYSNVEVARIWLDMLSQDDGNAKAVITFNDEDEMIVVERGREPELFKTTPYYEDTASCLVFLDEAHTRGTDLRLPDAYRAAVMLGPGLTKDKLVQACMRMRKLGSGQSVSFFVTDEVRQSINRAVSQPPSNVAITKVDLLRWTILETWLETERCIPLFAANGIRHLRQEDAWREAQSGPERDRKIDMQPEIAEKCMEDEALSLETRYSPSPRGKAVRKHIFGEDENIPATHYPEHRMMLKFIMRKCDDFGVTQIDSASFQDEQERELSPEVEGQREVEPRPQMSPLTHFVHQNVRKFVCEGVIDDLDGFIPAFSAFQNTSLAHLVKLDEFPSDMILVTEDFARTVEPGIGYVSDQYHRPVQWIVTKSVKETSGRTAMIERLVVFSAWEVNELLYLVEEHRAVTIHVYAPRPNLSCDSLEDLALYTNPPLPKGWKAPKELVRLLNIFAGQLFFRSHDEYLKSCKFLGLEHGSTLQGGAEMKFGPDRFVGTTTVTPLCPFTQSPAPFLDFLMSKVCRDNRDIRETHLGRILTGRTLTEKDFD</sequence>
<dbReference type="InterPro" id="IPR051346">
    <property type="entry name" value="OTU_Deubiquitinase"/>
</dbReference>
<keyword evidence="6" id="KW-0788">Thiol protease</keyword>
<evidence type="ECO:0000313" key="12">
    <source>
        <dbReference type="Proteomes" id="UP000799778"/>
    </source>
</evidence>
<dbReference type="GO" id="GO:0006508">
    <property type="term" value="P:proteolysis"/>
    <property type="evidence" value="ECO:0007669"/>
    <property type="project" value="UniProtKB-KW"/>
</dbReference>